<feature type="domain" description="CBS" evidence="3">
    <location>
        <begin position="144"/>
        <end position="203"/>
    </location>
</feature>
<dbReference type="InterPro" id="IPR051462">
    <property type="entry name" value="CBS_domain-containing"/>
</dbReference>
<dbReference type="PANTHER" id="PTHR48108:SF32">
    <property type="entry name" value="TRANSCRIPTIONAL REPRESSOR CCPN"/>
    <property type="match status" value="1"/>
</dbReference>
<evidence type="ECO:0000259" key="3">
    <source>
        <dbReference type="PROSITE" id="PS51371"/>
    </source>
</evidence>
<dbReference type="InterPro" id="IPR000644">
    <property type="entry name" value="CBS_dom"/>
</dbReference>
<dbReference type="InterPro" id="IPR036388">
    <property type="entry name" value="WH-like_DNA-bd_sf"/>
</dbReference>
<gene>
    <name evidence="4" type="ORF">HMPREF9706_01179</name>
</gene>
<protein>
    <recommendedName>
        <fullName evidence="3">CBS domain-containing protein</fullName>
    </recommendedName>
</protein>
<dbReference type="HOGENOM" id="CLU_090663_1_0_9"/>
<dbReference type="PIRSF" id="PIRSF026546">
    <property type="entry name" value="UCP026546_CBS_YqzB"/>
    <property type="match status" value="1"/>
</dbReference>
<keyword evidence="5" id="KW-1185">Reference proteome</keyword>
<dbReference type="AlphaFoldDB" id="K1MG18"/>
<evidence type="ECO:0000313" key="4">
    <source>
        <dbReference type="EMBL" id="EKB54989.1"/>
    </source>
</evidence>
<dbReference type="CDD" id="cd04617">
    <property type="entry name" value="CBS_pair_CcpN"/>
    <property type="match status" value="1"/>
</dbReference>
<evidence type="ECO:0000256" key="2">
    <source>
        <dbReference type="PROSITE-ProRule" id="PRU00703"/>
    </source>
</evidence>
<dbReference type="PATRIC" id="fig|883111.3.peg.1186"/>
<dbReference type="InterPro" id="IPR046342">
    <property type="entry name" value="CBS_dom_sf"/>
</dbReference>
<sequence>MKFSPRQKEIVEIVKHNEPISGDEIAKKLGLTKSTLRSDFAVLTMTGVLEARQKIGYIYSGRSEDSLLTDAFAEYQVKDIMIEALTTYAKTSVNEAITQLFMYDAGSLYIIDPNDQTLQGLVSRKDLLRSSIGQPADTPLGVIMTRMPNIIVIQPDQSVLEAARLIAQHQVDSLPVVTANYEILGKISKTHIVNLLVDLCYAEE</sequence>
<dbReference type="OrthoDB" id="9793615at2"/>
<name>K1MG18_9LACT</name>
<dbReference type="InterPro" id="IPR013196">
    <property type="entry name" value="HTH_11"/>
</dbReference>
<dbReference type="Pfam" id="PF08279">
    <property type="entry name" value="HTH_11"/>
    <property type="match status" value="1"/>
</dbReference>
<dbReference type="InterPro" id="IPR036390">
    <property type="entry name" value="WH_DNA-bd_sf"/>
</dbReference>
<dbReference type="Gene3D" id="1.10.10.10">
    <property type="entry name" value="Winged helix-like DNA-binding domain superfamily/Winged helix DNA-binding domain"/>
    <property type="match status" value="1"/>
</dbReference>
<dbReference type="PANTHER" id="PTHR48108">
    <property type="entry name" value="CBS DOMAIN-CONTAINING PROTEIN CBSX2, CHLOROPLASTIC"/>
    <property type="match status" value="1"/>
</dbReference>
<comment type="caution">
    <text evidence="4">The sequence shown here is derived from an EMBL/GenBank/DDBJ whole genome shotgun (WGS) entry which is preliminary data.</text>
</comment>
<accession>K1MG18</accession>
<evidence type="ECO:0000256" key="1">
    <source>
        <dbReference type="ARBA" id="ARBA00022737"/>
    </source>
</evidence>
<proteinExistence type="predicted"/>
<dbReference type="Proteomes" id="UP000004465">
    <property type="component" value="Unassembled WGS sequence"/>
</dbReference>
<dbReference type="RefSeq" id="WP_006908486.1">
    <property type="nucleotide sequence ID" value="NZ_JH932292.1"/>
</dbReference>
<dbReference type="EMBL" id="AGZD01000007">
    <property type="protein sequence ID" value="EKB54989.1"/>
    <property type="molecule type" value="Genomic_DNA"/>
</dbReference>
<evidence type="ECO:0000313" key="5">
    <source>
        <dbReference type="Proteomes" id="UP000004465"/>
    </source>
</evidence>
<dbReference type="InterPro" id="IPR016842">
    <property type="entry name" value="UCP026546_HTH-CBS"/>
</dbReference>
<dbReference type="STRING" id="883111.HMPREF9706_01179"/>
<organism evidence="4 5">
    <name type="scientific">Facklamia hominis CCUG 36813</name>
    <dbReference type="NCBI Taxonomy" id="883111"/>
    <lineage>
        <taxon>Bacteria</taxon>
        <taxon>Bacillati</taxon>
        <taxon>Bacillota</taxon>
        <taxon>Bacilli</taxon>
        <taxon>Lactobacillales</taxon>
        <taxon>Aerococcaceae</taxon>
        <taxon>Facklamia</taxon>
    </lineage>
</organism>
<dbReference type="SUPFAM" id="SSF54631">
    <property type="entry name" value="CBS-domain pair"/>
    <property type="match status" value="1"/>
</dbReference>
<keyword evidence="2" id="KW-0129">CBS domain</keyword>
<dbReference type="Pfam" id="PF00571">
    <property type="entry name" value="CBS"/>
    <property type="match status" value="2"/>
</dbReference>
<feature type="domain" description="CBS" evidence="3">
    <location>
        <begin position="80"/>
        <end position="138"/>
    </location>
</feature>
<dbReference type="PROSITE" id="PS51371">
    <property type="entry name" value="CBS"/>
    <property type="match status" value="2"/>
</dbReference>
<reference evidence="4 5" key="1">
    <citation type="submission" date="2012-07" db="EMBL/GenBank/DDBJ databases">
        <title>The Genome Sequence of Facklamia hominis CCUG 36813.</title>
        <authorList>
            <consortium name="The Broad Institute Genome Sequencing Platform"/>
            <person name="Earl A."/>
            <person name="Ward D."/>
            <person name="Feldgarden M."/>
            <person name="Gevers D."/>
            <person name="Huys G."/>
            <person name="Walker B."/>
            <person name="Young S.K."/>
            <person name="Zeng Q."/>
            <person name="Gargeya S."/>
            <person name="Fitzgerald M."/>
            <person name="Haas B."/>
            <person name="Abouelleil A."/>
            <person name="Alvarado L."/>
            <person name="Arachchi H.M."/>
            <person name="Berlin A.M."/>
            <person name="Chapman S.B."/>
            <person name="Goldberg J."/>
            <person name="Griggs A."/>
            <person name="Gujja S."/>
            <person name="Hansen M."/>
            <person name="Howarth C."/>
            <person name="Imamovic A."/>
            <person name="Larimer J."/>
            <person name="McCowen C."/>
            <person name="Montmayeur A."/>
            <person name="Murphy C."/>
            <person name="Neiman D."/>
            <person name="Pearson M."/>
            <person name="Priest M."/>
            <person name="Roberts A."/>
            <person name="Saif S."/>
            <person name="Shea T."/>
            <person name="Sisk P."/>
            <person name="Sykes S."/>
            <person name="Wortman J."/>
            <person name="Nusbaum C."/>
            <person name="Birren B."/>
        </authorList>
    </citation>
    <scope>NUCLEOTIDE SEQUENCE [LARGE SCALE GENOMIC DNA]</scope>
    <source>
        <strain evidence="4 5">CCUG 36813</strain>
    </source>
</reference>
<dbReference type="SUPFAM" id="SSF46785">
    <property type="entry name" value="Winged helix' DNA-binding domain"/>
    <property type="match status" value="1"/>
</dbReference>
<dbReference type="SMART" id="SM00116">
    <property type="entry name" value="CBS"/>
    <property type="match status" value="2"/>
</dbReference>
<keyword evidence="1" id="KW-0677">Repeat</keyword>
<dbReference type="Gene3D" id="3.10.580.10">
    <property type="entry name" value="CBS-domain"/>
    <property type="match status" value="1"/>
</dbReference>